<keyword evidence="2" id="KW-1185">Reference proteome</keyword>
<protein>
    <submittedName>
        <fullName evidence="1">Uncharacterized protein</fullName>
    </submittedName>
</protein>
<proteinExistence type="predicted"/>
<accession>V5BZ02</accession>
<dbReference type="EMBL" id="AYLO01000096">
    <property type="protein sequence ID" value="ESS71487.1"/>
    <property type="molecule type" value="Genomic_DNA"/>
</dbReference>
<comment type="caution">
    <text evidence="1">The sequence shown here is derived from an EMBL/GenBank/DDBJ whole genome shotgun (WGS) entry which is preliminary data.</text>
</comment>
<reference evidence="1 2" key="1">
    <citation type="journal article" date="2013" name="Genome Announc.">
        <title>Draft Genome Sequence of the Methanotrophic Gammaproteobacterium Methyloglobulus morosus DSM 22980 Strain KoM1.</title>
        <authorList>
            <person name="Poehlein A."/>
            <person name="Deutzmann J.S."/>
            <person name="Daniel R."/>
            <person name="Simeonova D.D."/>
        </authorList>
    </citation>
    <scope>NUCLEOTIDE SEQUENCE [LARGE SCALE GENOMIC DNA]</scope>
    <source>
        <strain evidence="1 2">KoM1</strain>
    </source>
</reference>
<organism evidence="1 2">
    <name type="scientific">Methyloglobulus morosus KoM1</name>
    <dbReference type="NCBI Taxonomy" id="1116472"/>
    <lineage>
        <taxon>Bacteria</taxon>
        <taxon>Pseudomonadati</taxon>
        <taxon>Pseudomonadota</taxon>
        <taxon>Gammaproteobacteria</taxon>
        <taxon>Methylococcales</taxon>
        <taxon>Methylococcaceae</taxon>
        <taxon>Methyloglobulus</taxon>
    </lineage>
</organism>
<evidence type="ECO:0000313" key="1">
    <source>
        <dbReference type="EMBL" id="ESS71487.1"/>
    </source>
</evidence>
<gene>
    <name evidence="1" type="ORF">MGMO_100c00080</name>
</gene>
<evidence type="ECO:0000313" key="2">
    <source>
        <dbReference type="Proteomes" id="UP000017842"/>
    </source>
</evidence>
<dbReference type="Proteomes" id="UP000017842">
    <property type="component" value="Unassembled WGS sequence"/>
</dbReference>
<sequence>MKWNELSGIIRKIEMAAARALADFLNTAMQDYPIGRKKTLL</sequence>
<dbReference type="AlphaFoldDB" id="V5BZ02"/>
<name>V5BZ02_9GAMM</name>